<accession>R7TS41</accession>
<keyword evidence="5" id="KW-1185">Reference proteome</keyword>
<reference evidence="4" key="3">
    <citation type="submission" date="2015-06" db="UniProtKB">
        <authorList>
            <consortium name="EnsemblMetazoa"/>
        </authorList>
    </citation>
    <scope>IDENTIFICATION</scope>
</reference>
<gene>
    <name evidence="3" type="ORF">CAPTEDRAFT_193928</name>
</gene>
<feature type="transmembrane region" description="Helical" evidence="1">
    <location>
        <begin position="285"/>
        <end position="309"/>
    </location>
</feature>
<organism evidence="3">
    <name type="scientific">Capitella teleta</name>
    <name type="common">Polychaete worm</name>
    <dbReference type="NCBI Taxonomy" id="283909"/>
    <lineage>
        <taxon>Eukaryota</taxon>
        <taxon>Metazoa</taxon>
        <taxon>Spiralia</taxon>
        <taxon>Lophotrochozoa</taxon>
        <taxon>Annelida</taxon>
        <taxon>Polychaeta</taxon>
        <taxon>Sedentaria</taxon>
        <taxon>Scolecida</taxon>
        <taxon>Capitellidae</taxon>
        <taxon>Capitella</taxon>
    </lineage>
</organism>
<reference evidence="5" key="1">
    <citation type="submission" date="2012-12" db="EMBL/GenBank/DDBJ databases">
        <authorList>
            <person name="Hellsten U."/>
            <person name="Grimwood J."/>
            <person name="Chapman J.A."/>
            <person name="Shapiro H."/>
            <person name="Aerts A."/>
            <person name="Otillar R.P."/>
            <person name="Terry A.Y."/>
            <person name="Boore J.L."/>
            <person name="Simakov O."/>
            <person name="Marletaz F."/>
            <person name="Cho S.-J."/>
            <person name="Edsinger-Gonzales E."/>
            <person name="Havlak P."/>
            <person name="Kuo D.-H."/>
            <person name="Larsson T."/>
            <person name="Lv J."/>
            <person name="Arendt D."/>
            <person name="Savage R."/>
            <person name="Osoegawa K."/>
            <person name="de Jong P."/>
            <person name="Lindberg D.R."/>
            <person name="Seaver E.C."/>
            <person name="Weisblat D.A."/>
            <person name="Putnam N.H."/>
            <person name="Grigoriev I.V."/>
            <person name="Rokhsar D.S."/>
        </authorList>
    </citation>
    <scope>NUCLEOTIDE SEQUENCE</scope>
    <source>
        <strain evidence="5">I ESC-2004</strain>
    </source>
</reference>
<name>R7TS41_CAPTE</name>
<dbReference type="Gene3D" id="2.60.120.740">
    <property type="match status" value="1"/>
</dbReference>
<evidence type="ECO:0000256" key="1">
    <source>
        <dbReference type="SAM" id="Phobius"/>
    </source>
</evidence>
<evidence type="ECO:0000313" key="5">
    <source>
        <dbReference type="Proteomes" id="UP000014760"/>
    </source>
</evidence>
<dbReference type="InterPro" id="IPR043159">
    <property type="entry name" value="Lectin_gal-bd_sf"/>
</dbReference>
<keyword evidence="1" id="KW-1133">Transmembrane helix</keyword>
<protein>
    <submittedName>
        <fullName evidence="3 4">Uncharacterized protein</fullName>
    </submittedName>
</protein>
<keyword evidence="1" id="KW-0472">Membrane</keyword>
<dbReference type="HOGENOM" id="CLU_029488_3_0_1"/>
<dbReference type="PANTHER" id="PTHR46780">
    <property type="entry name" value="PROTEIN EVA-1"/>
    <property type="match status" value="1"/>
</dbReference>
<dbReference type="EnsemblMetazoa" id="CapteT193928">
    <property type="protein sequence ID" value="CapteP193928"/>
    <property type="gene ID" value="CapteG193928"/>
</dbReference>
<proteinExistence type="predicted"/>
<feature type="chain" id="PRO_5008787314" evidence="2">
    <location>
        <begin position="21"/>
        <end position="365"/>
    </location>
</feature>
<sequence length="365" mass="41042">MDILLVFVLISLLLVHCGNTLNDITTQTCWDDTFEARCLSPQKILIMQAKYGHIEVSKCVGEMFATWGSLGCYANVTDIVAAKCHSKDRCQIKGDDPEILQSKECSTGLPMYMDITYVCIPETYRMQSCSPLRVNRQLQYILSSDLWDQHCLIDSDQNLNVAVEAATNMKIKLRLRSINFFSGSEVLVHYGDSEEVNLELKSEEITEIPNDHLKITVDSQEHIFLIGYQAFGCDDMAAPAHAWVRREGDVATVGCYHSEYEWKMSCVGSKWIGPRSNCTNKKQDILFALIIGVTVLLCAIVITIGYVCLKRSKYTYEAKSAPYEMATMMSDPSNTGNWQKAKLQGNNDTLILPVNSLQGQTLQLR</sequence>
<keyword evidence="1" id="KW-0812">Transmembrane</keyword>
<dbReference type="CDD" id="cd22823">
    <property type="entry name" value="Gal_Rha_Lectin"/>
    <property type="match status" value="1"/>
</dbReference>
<evidence type="ECO:0000256" key="2">
    <source>
        <dbReference type="SAM" id="SignalP"/>
    </source>
</evidence>
<dbReference type="AlphaFoldDB" id="R7TS41"/>
<reference evidence="3 5" key="2">
    <citation type="journal article" date="2013" name="Nature">
        <title>Insights into bilaterian evolution from three spiralian genomes.</title>
        <authorList>
            <person name="Simakov O."/>
            <person name="Marletaz F."/>
            <person name="Cho S.J."/>
            <person name="Edsinger-Gonzales E."/>
            <person name="Havlak P."/>
            <person name="Hellsten U."/>
            <person name="Kuo D.H."/>
            <person name="Larsson T."/>
            <person name="Lv J."/>
            <person name="Arendt D."/>
            <person name="Savage R."/>
            <person name="Osoegawa K."/>
            <person name="de Jong P."/>
            <person name="Grimwood J."/>
            <person name="Chapman J.A."/>
            <person name="Shapiro H."/>
            <person name="Aerts A."/>
            <person name="Otillar R.P."/>
            <person name="Terry A.Y."/>
            <person name="Boore J.L."/>
            <person name="Grigoriev I.V."/>
            <person name="Lindberg D.R."/>
            <person name="Seaver E.C."/>
            <person name="Weisblat D.A."/>
            <person name="Putnam N.H."/>
            <person name="Rokhsar D.S."/>
        </authorList>
    </citation>
    <scope>NUCLEOTIDE SEQUENCE</scope>
    <source>
        <strain evidence="3 5">I ESC-2004</strain>
    </source>
</reference>
<dbReference type="EMBL" id="AMQN01012567">
    <property type="status" value="NOT_ANNOTATED_CDS"/>
    <property type="molecule type" value="Genomic_DNA"/>
</dbReference>
<dbReference type="OrthoDB" id="6325751at2759"/>
<dbReference type="Proteomes" id="UP000014760">
    <property type="component" value="Unassembled WGS sequence"/>
</dbReference>
<evidence type="ECO:0000313" key="4">
    <source>
        <dbReference type="EnsemblMetazoa" id="CapteP193928"/>
    </source>
</evidence>
<dbReference type="EMBL" id="KB309608">
    <property type="protein sequence ID" value="ELT93825.1"/>
    <property type="molecule type" value="Genomic_DNA"/>
</dbReference>
<feature type="signal peptide" evidence="2">
    <location>
        <begin position="1"/>
        <end position="20"/>
    </location>
</feature>
<keyword evidence="2" id="KW-0732">Signal</keyword>
<evidence type="ECO:0000313" key="3">
    <source>
        <dbReference type="EMBL" id="ELT93825.1"/>
    </source>
</evidence>